<evidence type="ECO:0000313" key="2">
    <source>
        <dbReference type="Proteomes" id="UP001059252"/>
    </source>
</evidence>
<dbReference type="RefSeq" id="WP_258210852.1">
    <property type="nucleotide sequence ID" value="NZ_CP102734.1"/>
</dbReference>
<accession>A0ABY5R870</accession>
<proteinExistence type="predicted"/>
<evidence type="ECO:0000313" key="1">
    <source>
        <dbReference type="EMBL" id="UVD81678.1"/>
    </source>
</evidence>
<gene>
    <name evidence="1" type="ORF">NV226_03055</name>
</gene>
<keyword evidence="2" id="KW-1185">Reference proteome</keyword>
<dbReference type="EMBL" id="CP102734">
    <property type="protein sequence ID" value="UVD81678.1"/>
    <property type="molecule type" value="Genomic_DNA"/>
</dbReference>
<name>A0ABY5R870_9MOLU</name>
<protein>
    <recommendedName>
        <fullName evidence="3">DUF31 domain-containing protein</fullName>
    </recommendedName>
</protein>
<reference evidence="1" key="1">
    <citation type="submission" date="2022-08" db="EMBL/GenBank/DDBJ databases">
        <title>Complete genome of Mycoplasma iguanae type strain 2327.</title>
        <authorList>
            <person name="Spergser J."/>
        </authorList>
    </citation>
    <scope>NUCLEOTIDE SEQUENCE</scope>
    <source>
        <strain evidence="1">2327</strain>
    </source>
</reference>
<evidence type="ECO:0008006" key="3">
    <source>
        <dbReference type="Google" id="ProtNLM"/>
    </source>
</evidence>
<dbReference type="Proteomes" id="UP001059252">
    <property type="component" value="Chromosome"/>
</dbReference>
<sequence length="272" mass="32379">MSSWKISQQDKDSVFNFNDDNEDMTPIKETFKEQKEFFINSINRSVYPRSVYQERRLWPSMSHGVAFKLNGIDSTDSRSRNKGYGFLLRGALSEESNKLNKIVFVSNQIWMSIFYNYKKYLDSNNTEQSEIYITNIYKLMQTFFHGTNAKKVFEEFLINNTHYNVSNFYSELTRENFASEPQYFQKLKSTDVEKTYDNLLMYLNYLNFNYPIGIINDSEFVITELSIDENHRGGFSSDREDSKSRYKSWTYLADYKKDEKERVADINFNLIF</sequence>
<organism evidence="1 2">
    <name type="scientific">Mycoplasma iguanae</name>
    <dbReference type="NCBI Taxonomy" id="292461"/>
    <lineage>
        <taxon>Bacteria</taxon>
        <taxon>Bacillati</taxon>
        <taxon>Mycoplasmatota</taxon>
        <taxon>Mollicutes</taxon>
        <taxon>Mycoplasmataceae</taxon>
        <taxon>Mycoplasma</taxon>
    </lineage>
</organism>